<protein>
    <recommendedName>
        <fullName evidence="4">CENP-V/GFA domain-containing protein</fullName>
    </recommendedName>
</protein>
<dbReference type="EMBL" id="JAULSV010000001">
    <property type="protein sequence ID" value="KAK0654753.1"/>
    <property type="molecule type" value="Genomic_DNA"/>
</dbReference>
<dbReference type="PANTHER" id="PTHR28620:SF1">
    <property type="entry name" value="CENP-V_GFA DOMAIN-CONTAINING PROTEIN"/>
    <property type="match status" value="1"/>
</dbReference>
<dbReference type="GO" id="GO:0016846">
    <property type="term" value="F:carbon-sulfur lyase activity"/>
    <property type="evidence" value="ECO:0007669"/>
    <property type="project" value="InterPro"/>
</dbReference>
<sequence length="276" mass="30165">MTPSHSDVLQGNCHCGCFRFQVSRSLDDVITCACALCAKLGCIWLRTTADTFAVVRDEGSTVEYCGVKFCGNCGTAVTGEHQIGTLRGQLLVNARAVQGFNPFKVGSSIERISAAPEDRRALCTGKSEPGVAPAKHHGSCHCGKVWVELLVDIADLEVKEDNCSSCARNAYIGIYPTKDQVRIHGREETFEYLYGRRFNGAVHCKTCGVLVFNNVYGPPISVFDRLPPERREVVLAVYWKNMAMQPLNVRALDGVDLESLPVQRSDEGTAGYVVAD</sequence>
<dbReference type="SUPFAM" id="SSF51316">
    <property type="entry name" value="Mss4-like"/>
    <property type="match status" value="2"/>
</dbReference>
<dbReference type="PANTHER" id="PTHR28620">
    <property type="entry name" value="CENTROMERE PROTEIN V"/>
    <property type="match status" value="1"/>
</dbReference>
<gene>
    <name evidence="5" type="ORF">B0T16DRAFT_395629</name>
</gene>
<dbReference type="InterPro" id="IPR052355">
    <property type="entry name" value="CENP-V-like"/>
</dbReference>
<comment type="similarity">
    <text evidence="1">Belongs to the Gfa family.</text>
</comment>
<feature type="domain" description="CENP-V/GFA" evidence="4">
    <location>
        <begin position="9"/>
        <end position="118"/>
    </location>
</feature>
<dbReference type="Gene3D" id="2.170.150.70">
    <property type="match status" value="2"/>
</dbReference>
<keyword evidence="6" id="KW-1185">Reference proteome</keyword>
<keyword evidence="2" id="KW-0479">Metal-binding</keyword>
<name>A0AA39YLF2_9PEZI</name>
<keyword evidence="3" id="KW-0862">Zinc</keyword>
<dbReference type="PROSITE" id="PS51891">
    <property type="entry name" value="CENP_V_GFA"/>
    <property type="match status" value="2"/>
</dbReference>
<comment type="caution">
    <text evidence="5">The sequence shown here is derived from an EMBL/GenBank/DDBJ whole genome shotgun (WGS) entry which is preliminary data.</text>
</comment>
<evidence type="ECO:0000256" key="2">
    <source>
        <dbReference type="ARBA" id="ARBA00022723"/>
    </source>
</evidence>
<accession>A0AA39YLF2</accession>
<proteinExistence type="inferred from homology"/>
<feature type="domain" description="CENP-V/GFA" evidence="4">
    <location>
        <begin position="136"/>
        <end position="258"/>
    </location>
</feature>
<evidence type="ECO:0000259" key="4">
    <source>
        <dbReference type="PROSITE" id="PS51891"/>
    </source>
</evidence>
<evidence type="ECO:0000313" key="5">
    <source>
        <dbReference type="EMBL" id="KAK0654753.1"/>
    </source>
</evidence>
<organism evidence="5 6">
    <name type="scientific">Cercophora newfieldiana</name>
    <dbReference type="NCBI Taxonomy" id="92897"/>
    <lineage>
        <taxon>Eukaryota</taxon>
        <taxon>Fungi</taxon>
        <taxon>Dikarya</taxon>
        <taxon>Ascomycota</taxon>
        <taxon>Pezizomycotina</taxon>
        <taxon>Sordariomycetes</taxon>
        <taxon>Sordariomycetidae</taxon>
        <taxon>Sordariales</taxon>
        <taxon>Lasiosphaeriaceae</taxon>
        <taxon>Cercophora</taxon>
    </lineage>
</organism>
<dbReference type="InterPro" id="IPR011057">
    <property type="entry name" value="Mss4-like_sf"/>
</dbReference>
<dbReference type="AlphaFoldDB" id="A0AA39YLF2"/>
<evidence type="ECO:0000256" key="3">
    <source>
        <dbReference type="ARBA" id="ARBA00022833"/>
    </source>
</evidence>
<reference evidence="5" key="1">
    <citation type="submission" date="2023-06" db="EMBL/GenBank/DDBJ databases">
        <title>Genome-scale phylogeny and comparative genomics of the fungal order Sordariales.</title>
        <authorList>
            <consortium name="Lawrence Berkeley National Laboratory"/>
            <person name="Hensen N."/>
            <person name="Bonometti L."/>
            <person name="Westerberg I."/>
            <person name="Brannstrom I.O."/>
            <person name="Guillou S."/>
            <person name="Cros-Aarteil S."/>
            <person name="Calhoun S."/>
            <person name="Haridas S."/>
            <person name="Kuo A."/>
            <person name="Mondo S."/>
            <person name="Pangilinan J."/>
            <person name="Riley R."/>
            <person name="Labutti K."/>
            <person name="Andreopoulos B."/>
            <person name="Lipzen A."/>
            <person name="Chen C."/>
            <person name="Yanf M."/>
            <person name="Daum C."/>
            <person name="Ng V."/>
            <person name="Clum A."/>
            <person name="Steindorff A."/>
            <person name="Ohm R."/>
            <person name="Martin F."/>
            <person name="Silar P."/>
            <person name="Natvig D."/>
            <person name="Lalanne C."/>
            <person name="Gautier V."/>
            <person name="Ament-Velasquez S.L."/>
            <person name="Kruys A."/>
            <person name="Hutchinson M.I."/>
            <person name="Powell A.J."/>
            <person name="Barry K."/>
            <person name="Miller A.N."/>
            <person name="Grigoriev I.V."/>
            <person name="Debuchy R."/>
            <person name="Gladieux P."/>
            <person name="Thoren M.H."/>
            <person name="Johannesson H."/>
        </authorList>
    </citation>
    <scope>NUCLEOTIDE SEQUENCE</scope>
    <source>
        <strain evidence="5">SMH2532-1</strain>
    </source>
</reference>
<evidence type="ECO:0000256" key="1">
    <source>
        <dbReference type="ARBA" id="ARBA00005495"/>
    </source>
</evidence>
<evidence type="ECO:0000313" key="6">
    <source>
        <dbReference type="Proteomes" id="UP001174936"/>
    </source>
</evidence>
<dbReference type="Proteomes" id="UP001174936">
    <property type="component" value="Unassembled WGS sequence"/>
</dbReference>
<dbReference type="GO" id="GO:0046872">
    <property type="term" value="F:metal ion binding"/>
    <property type="evidence" value="ECO:0007669"/>
    <property type="project" value="UniProtKB-KW"/>
</dbReference>
<dbReference type="InterPro" id="IPR006913">
    <property type="entry name" value="CENP-V/GFA"/>
</dbReference>